<evidence type="ECO:0000313" key="6">
    <source>
        <dbReference type="EMBL" id="APJ38717.1"/>
    </source>
</evidence>
<organism evidence="6 7">
    <name type="scientific">Mycoplasmopsis pullorum</name>
    <dbReference type="NCBI Taxonomy" id="48003"/>
    <lineage>
        <taxon>Bacteria</taxon>
        <taxon>Bacillati</taxon>
        <taxon>Mycoplasmatota</taxon>
        <taxon>Mycoplasmoidales</taxon>
        <taxon>Metamycoplasmataceae</taxon>
        <taxon>Mycoplasmopsis</taxon>
    </lineage>
</organism>
<proteinExistence type="predicted"/>
<feature type="coiled-coil region" evidence="1">
    <location>
        <begin position="871"/>
        <end position="898"/>
    </location>
</feature>
<feature type="coiled-coil region" evidence="1">
    <location>
        <begin position="952"/>
        <end position="983"/>
    </location>
</feature>
<keyword evidence="3" id="KW-1133">Transmembrane helix</keyword>
<evidence type="ECO:0000313" key="7">
    <source>
        <dbReference type="Proteomes" id="UP000184322"/>
    </source>
</evidence>
<dbReference type="SMART" id="SM00844">
    <property type="entry name" value="GA"/>
    <property type="match status" value="3"/>
</dbReference>
<dbReference type="Gene3D" id="1.20.5.420">
    <property type="entry name" value="Immunoglobulin FC, subunit C"/>
    <property type="match status" value="2"/>
</dbReference>
<name>A0A1L4FSX1_9BACT</name>
<dbReference type="KEGG" id="mpul:BLA55_03595"/>
<protein>
    <recommendedName>
        <fullName evidence="5">Extracellular matrix-binding protein ebh GA module domain-containing protein</fullName>
    </recommendedName>
</protein>
<dbReference type="InterPro" id="IPR020840">
    <property type="entry name" value="Extracell_matrix-bd_GA"/>
</dbReference>
<feature type="compositionally biased region" description="Low complexity" evidence="2">
    <location>
        <begin position="1675"/>
        <end position="1685"/>
    </location>
</feature>
<evidence type="ECO:0000256" key="4">
    <source>
        <dbReference type="SAM" id="SignalP"/>
    </source>
</evidence>
<keyword evidence="4" id="KW-0732">Signal</keyword>
<evidence type="ECO:0000256" key="2">
    <source>
        <dbReference type="SAM" id="MobiDB-lite"/>
    </source>
</evidence>
<dbReference type="EMBL" id="CP017813">
    <property type="protein sequence ID" value="APJ38717.1"/>
    <property type="molecule type" value="Genomic_DNA"/>
</dbReference>
<feature type="domain" description="Extracellular matrix-binding protein ebh GA module" evidence="5">
    <location>
        <begin position="1156"/>
        <end position="1224"/>
    </location>
</feature>
<feature type="transmembrane region" description="Helical" evidence="3">
    <location>
        <begin position="1716"/>
        <end position="1735"/>
    </location>
</feature>
<feature type="coiled-coil region" evidence="1">
    <location>
        <begin position="1363"/>
        <end position="1390"/>
    </location>
</feature>
<feature type="region of interest" description="Disordered" evidence="2">
    <location>
        <begin position="1675"/>
        <end position="1707"/>
    </location>
</feature>
<gene>
    <name evidence="6" type="ORF">BLA55_03595</name>
</gene>
<feature type="chain" id="PRO_5012318030" description="Extracellular matrix-binding protein ebh GA module domain-containing protein" evidence="4">
    <location>
        <begin position="30"/>
        <end position="1740"/>
    </location>
</feature>
<reference evidence="7" key="1">
    <citation type="submission" date="2016-10" db="EMBL/GenBank/DDBJ databases">
        <authorList>
            <person name="Beylefeld A."/>
            <person name="Abolnik C."/>
        </authorList>
    </citation>
    <scope>NUCLEOTIDE SEQUENCE [LARGE SCALE GENOMIC DNA]</scope>
    <source>
        <strain evidence="7">B359_6</strain>
    </source>
</reference>
<keyword evidence="3" id="KW-0812">Transmembrane</keyword>
<evidence type="ECO:0000259" key="5">
    <source>
        <dbReference type="SMART" id="SM00844"/>
    </source>
</evidence>
<feature type="signal peptide" evidence="4">
    <location>
        <begin position="1"/>
        <end position="29"/>
    </location>
</feature>
<feature type="domain" description="Extracellular matrix-binding protein ebh GA module" evidence="5">
    <location>
        <begin position="895"/>
        <end position="957"/>
    </location>
</feature>
<keyword evidence="3" id="KW-0472">Membrane</keyword>
<dbReference type="OrthoDB" id="403887at2"/>
<dbReference type="Pfam" id="PF01468">
    <property type="entry name" value="GA"/>
    <property type="match status" value="5"/>
</dbReference>
<feature type="coiled-coil region" evidence="1">
    <location>
        <begin position="1149"/>
        <end position="1176"/>
    </location>
</feature>
<evidence type="ECO:0000256" key="3">
    <source>
        <dbReference type="SAM" id="Phobius"/>
    </source>
</evidence>
<sequence length="1740" mass="200234">MKKMKFILGSIGLITAAASVITLSATSNADQMNKPNSIDYVNKNKMTFSNPRHYQYNFKDGTLKDNNYFNEWFDPITYGAADYSIATVKLKNELENYKSSNQDQWYEDEQEWEMTFNRVPTFLVNEHPSQGKNIWSNDPRFGIVISKSLELVEGSMKITIYKSTKSEEVYKEFNAPIPISPKDRNTNTDDPDPNGFYDLQFKRDDIITDIPIPNEHGYDWKASLTDFNRWTSWLVTWENKPWRLEPTWAVNRIYKELFYSWNNGYGPDNQPIRAHWSWDWRTELEENLEHRRNRFLYPPRDMAEGSMDTREGWQHSKKLQDNIGTIFSFRYNTGLKSLIHDYTDQNWFKITFKTRKNKLMFDNNNAGGLAYVMATFTTFDRNTHVYSFNWKAADINPQTQNYSIDVKESISGSNEYPLPKLTYDLVLSDSTGTTTKVIPGGTLGLKYQAAREKAQEWYSRTYNSLDLGKLKEFWSDGETNLFAQWQLRPKFGDFEDDFWKIKQVAKIDPNDPTRLVFDVEYSIDEFKLERIKAYKAVADFKNINVWQRSTFQNMIKRSNDINQIHELIDVNNDNNGKIKTIDQKMEKLWAIVKDADKFQNSNYFNSYDPKYTEPFKESISEIKKALKSNFWEPDIDKSIAKVETLYKYFKSLEMVNNSTDLSDKQKEHLKKEINQVISASEDQKSSQVKNQELDKLLDEATQLDDLMHKINDLADKSETAKNSQDYNQADQNLKDQLNQALENAKNAKEEFSVDKVKELYDSLKDAYDKVIGNKALNDLKNQAKAALDSLIYLNQTQKQDTLSQIDNATSDEEVHSIIKIGDNPKQNVDLVNDQMQKLRSLIQVAQKIKVPGNQNYEQAKPDAKVAFDRAFAKTQDQLESLNDDLNKVKALVDELTSAIEALDGISNLDAAKTKAIDQIRNSSDFIHLNALQKDYLVAQINAKNSLDGIKAIVDYESNNEGSAKELDSLMKELQDELQKSQKIQISGKYLNASVDKKSDFDTAYANAKAESERRIDAEVAAQVTQQLKASREALDGSVDQREDLINKVTNDENLSDALKEKINELINNATDKEKLKQIDQLVDALSTKMQELIAIQNKAIETTNGAEYKNATPVTQKGLDDQIVINRGFIEDNTANEEYYNLEDVSLINNQIYKLINQTKEAIDALRSESQNNLNQAQTTAANELYQMIYLNDAQMNDFASRINSSDSIANNINSVNEIIQEARKTNSQMHQLFDYVEKTIEKDNNINPLQEHKYLDADTKLQENFANAYRRATLLLDKRNGSNLSESEVFDLYNLLHEAYKALNGDDKRDARISKLNSLVEDAEKVRKSSKYLDVNAEKQKAYDEAIEHAKEILNNQNNYSLDEIEEAIKKITQSLDIIENSKEDVKDRIDELPNLSDSEKDYYKDLVTESENIEAAVEINEQANRINEKKQDLIDLINKQNNLSDQDKTDLVNQIRNKTFNHVSEFEEKEKMITELDELIEKLTNPLINTRLWDDDINYILDKIDRSGISNLDYVKIGNAIKDLNKIKAALNEFDDSNAKSEEFPKIREKLITAIKEVNEYEIASPDMQAVYELIKKQDKLISELAYAEIELVDALLNKDKNTFEVALGKIQQIKPWAFADFKDSLDRNNYFEIVNKDHDQITPEDTSKLNKILKKDATNVIFSALDLVKNNSNSNNNSNNNNTPKIPEEGNANNENKNSPDDKQKGDGLSASWFILLVLCSLGLFGIAYLLFKKFKN</sequence>
<dbReference type="Pfam" id="PF07554">
    <property type="entry name" value="FIVAR"/>
    <property type="match status" value="5"/>
</dbReference>
<keyword evidence="7" id="KW-1185">Reference proteome</keyword>
<dbReference type="InterPro" id="IPR009063">
    <property type="entry name" value="Ig/albumin-bd_sf"/>
</dbReference>
<dbReference type="SUPFAM" id="SSF46997">
    <property type="entry name" value="Bacterial immunoglobulin/albumin-binding domains"/>
    <property type="match status" value="2"/>
</dbReference>
<evidence type="ECO:0000256" key="1">
    <source>
        <dbReference type="SAM" id="Coils"/>
    </source>
</evidence>
<feature type="coiled-coil region" evidence="1">
    <location>
        <begin position="1041"/>
        <end position="1075"/>
    </location>
</feature>
<dbReference type="InterPro" id="IPR002988">
    <property type="entry name" value="GA_module"/>
</dbReference>
<dbReference type="Proteomes" id="UP000184322">
    <property type="component" value="Chromosome"/>
</dbReference>
<feature type="coiled-coil region" evidence="1">
    <location>
        <begin position="703"/>
        <end position="754"/>
    </location>
</feature>
<keyword evidence="1" id="KW-0175">Coiled coil</keyword>
<feature type="coiled-coil region" evidence="1">
    <location>
        <begin position="1418"/>
        <end position="1448"/>
    </location>
</feature>
<feature type="domain" description="Extracellular matrix-binding protein ebh GA module" evidence="5">
    <location>
        <begin position="770"/>
        <end position="822"/>
    </location>
</feature>
<dbReference type="RefSeq" id="WP_073372720.1">
    <property type="nucleotide sequence ID" value="NZ_CP017813.1"/>
</dbReference>
<accession>A0A1L4FSX1</accession>
<dbReference type="Gene3D" id="1.20.120.1850">
    <property type="entry name" value="Ebh helix bundles repeating unit (S and A modules)"/>
    <property type="match status" value="5"/>
</dbReference>